<evidence type="ECO:0000313" key="14">
    <source>
        <dbReference type="EMBL" id="CZT20381.1"/>
    </source>
</evidence>
<dbReference type="GO" id="GO:0010485">
    <property type="term" value="F:histone H4 acetyltransferase activity"/>
    <property type="evidence" value="ECO:0007669"/>
    <property type="project" value="InterPro"/>
</dbReference>
<evidence type="ECO:0000256" key="3">
    <source>
        <dbReference type="ARBA" id="ARBA00008870"/>
    </source>
</evidence>
<dbReference type="InterPro" id="IPR016181">
    <property type="entry name" value="Acyl_CoA_acyltransferase"/>
</dbReference>
<keyword evidence="8" id="KW-0539">Nucleus</keyword>
<dbReference type="PROSITE" id="PS51186">
    <property type="entry name" value="GNAT"/>
    <property type="match status" value="1"/>
</dbReference>
<evidence type="ECO:0000256" key="8">
    <source>
        <dbReference type="ARBA" id="ARBA00023242"/>
    </source>
</evidence>
<dbReference type="PANTHER" id="PTHR20531">
    <property type="entry name" value="N-ALPHA-ACETYLTRANSFERASE 40"/>
    <property type="match status" value="1"/>
</dbReference>
<evidence type="ECO:0000256" key="9">
    <source>
        <dbReference type="ARBA" id="ARBA00023315"/>
    </source>
</evidence>
<evidence type="ECO:0000256" key="10">
    <source>
        <dbReference type="ARBA" id="ARBA00047821"/>
    </source>
</evidence>
<keyword evidence="15" id="KW-1185">Reference proteome</keyword>
<organism evidence="14 15">
    <name type="scientific">Ramularia collo-cygni</name>
    <dbReference type="NCBI Taxonomy" id="112498"/>
    <lineage>
        <taxon>Eukaryota</taxon>
        <taxon>Fungi</taxon>
        <taxon>Dikarya</taxon>
        <taxon>Ascomycota</taxon>
        <taxon>Pezizomycotina</taxon>
        <taxon>Dothideomycetes</taxon>
        <taxon>Dothideomycetidae</taxon>
        <taxon>Mycosphaerellales</taxon>
        <taxon>Mycosphaerellaceae</taxon>
        <taxon>Ramularia</taxon>
    </lineage>
</organism>
<feature type="compositionally biased region" description="Acidic residues" evidence="12">
    <location>
        <begin position="246"/>
        <end position="262"/>
    </location>
</feature>
<evidence type="ECO:0000256" key="4">
    <source>
        <dbReference type="ARBA" id="ARBA00012950"/>
    </source>
</evidence>
<comment type="subcellular location">
    <subcellularLocation>
        <location evidence="2">Cytoplasm</location>
    </subcellularLocation>
    <subcellularLocation>
        <location evidence="1">Nucleus</location>
    </subcellularLocation>
</comment>
<dbReference type="GO" id="GO:0043998">
    <property type="term" value="F:histone H2A acetyltransferase activity"/>
    <property type="evidence" value="ECO:0007669"/>
    <property type="project" value="InterPro"/>
</dbReference>
<dbReference type="GO" id="GO:1990189">
    <property type="term" value="F:protein N-terminal-serine acetyltransferase activity"/>
    <property type="evidence" value="ECO:0007669"/>
    <property type="project" value="UniProtKB-EC"/>
</dbReference>
<evidence type="ECO:0000256" key="2">
    <source>
        <dbReference type="ARBA" id="ARBA00004496"/>
    </source>
</evidence>
<dbReference type="SUPFAM" id="SSF55729">
    <property type="entry name" value="Acyl-CoA N-acyltransferases (Nat)"/>
    <property type="match status" value="1"/>
</dbReference>
<evidence type="ECO:0000259" key="13">
    <source>
        <dbReference type="PROSITE" id="PS51186"/>
    </source>
</evidence>
<evidence type="ECO:0000313" key="15">
    <source>
        <dbReference type="Proteomes" id="UP000225277"/>
    </source>
</evidence>
<dbReference type="GeneID" id="35601381"/>
<evidence type="ECO:0000256" key="6">
    <source>
        <dbReference type="ARBA" id="ARBA00022490"/>
    </source>
</evidence>
<keyword evidence="6" id="KW-0963">Cytoplasm</keyword>
<feature type="domain" description="N-acetyltransferase" evidence="13">
    <location>
        <begin position="84"/>
        <end position="235"/>
    </location>
</feature>
<proteinExistence type="inferred from homology"/>
<dbReference type="AlphaFoldDB" id="A0A2D3UUV0"/>
<dbReference type="EMBL" id="FJUY01000009">
    <property type="protein sequence ID" value="CZT20381.1"/>
    <property type="molecule type" value="Genomic_DNA"/>
</dbReference>
<gene>
    <name evidence="14" type="ORF">RCC_06241</name>
</gene>
<dbReference type="PANTHER" id="PTHR20531:SF1">
    <property type="entry name" value="N-ALPHA-ACETYLTRANSFERASE 40"/>
    <property type="match status" value="1"/>
</dbReference>
<dbReference type="InterPro" id="IPR039949">
    <property type="entry name" value="NAA40"/>
</dbReference>
<comment type="catalytic activity">
    <reaction evidence="10">
        <text>N-terminal L-seryl-[histone H2A] + acetyl-CoA = N-terminal N(alpha)-acetyl-L-seryl-[histone H2A] + CoA + H(+)</text>
        <dbReference type="Rhea" id="RHEA:50600"/>
        <dbReference type="Rhea" id="RHEA-COMP:12742"/>
        <dbReference type="Rhea" id="RHEA-COMP:12744"/>
        <dbReference type="ChEBI" id="CHEBI:15378"/>
        <dbReference type="ChEBI" id="CHEBI:57287"/>
        <dbReference type="ChEBI" id="CHEBI:57288"/>
        <dbReference type="ChEBI" id="CHEBI:64738"/>
        <dbReference type="ChEBI" id="CHEBI:83690"/>
        <dbReference type="EC" id="2.3.1.257"/>
    </reaction>
</comment>
<dbReference type="EC" id="2.3.1.257" evidence="4"/>
<dbReference type="STRING" id="112498.A0A2D3UUV0"/>
<evidence type="ECO:0000256" key="5">
    <source>
        <dbReference type="ARBA" id="ARBA00015043"/>
    </source>
</evidence>
<feature type="region of interest" description="Disordered" evidence="12">
    <location>
        <begin position="234"/>
        <end position="271"/>
    </location>
</feature>
<dbReference type="InterPro" id="IPR000182">
    <property type="entry name" value="GNAT_dom"/>
</dbReference>
<dbReference type="CDD" id="cd04301">
    <property type="entry name" value="NAT_SF"/>
    <property type="match status" value="1"/>
</dbReference>
<dbReference type="Proteomes" id="UP000225277">
    <property type="component" value="Unassembled WGS sequence"/>
</dbReference>
<evidence type="ECO:0000256" key="11">
    <source>
        <dbReference type="ARBA" id="ARBA00049524"/>
    </source>
</evidence>
<keyword evidence="7" id="KW-0808">Transferase</keyword>
<evidence type="ECO:0000256" key="12">
    <source>
        <dbReference type="SAM" id="MobiDB-lite"/>
    </source>
</evidence>
<sequence>MFKRKRKSSPISPTSAPKRSTLIKSLNALPENTFQTRFSPQNSPSHNHETTTYTTSPIIFSQTLPPTLLNKCFSLIATTSQQDYETSSFGWHPTRKLREMQDRDMRFLLLYSSPSSSSPSKDEDENKDEQFQGFTSFTFTHDSHPAVPVLYVYEIHLVPSAQGIGLGKFLMDLVLGIARKAGVEKVMLTCFVANERALGAYRKWGFGVDVCSPGERRLRGKIWKADYVIMSLELGGDGDGDREGGEGEWEDDDDDGDGEVEVGEDHEGDDK</sequence>
<dbReference type="OrthoDB" id="424551at2759"/>
<reference evidence="14 15" key="1">
    <citation type="submission" date="2016-03" db="EMBL/GenBank/DDBJ databases">
        <authorList>
            <person name="Ploux O."/>
        </authorList>
    </citation>
    <scope>NUCLEOTIDE SEQUENCE [LARGE SCALE GENOMIC DNA]</scope>
    <source>
        <strain evidence="14 15">URUG2</strain>
    </source>
</reference>
<dbReference type="Pfam" id="PF00583">
    <property type="entry name" value="Acetyltransf_1"/>
    <property type="match status" value="1"/>
</dbReference>
<dbReference type="GO" id="GO:0005634">
    <property type="term" value="C:nucleus"/>
    <property type="evidence" value="ECO:0007669"/>
    <property type="project" value="UniProtKB-SubCell"/>
</dbReference>
<comment type="catalytic activity">
    <reaction evidence="11">
        <text>N-terminal L-seryl-[histone H4] + acetyl-CoA = N-terminal N(alpha)-acetyl-L-seryl-[histone H4] + CoA + H(+)</text>
        <dbReference type="Rhea" id="RHEA:50596"/>
        <dbReference type="Rhea" id="RHEA-COMP:12740"/>
        <dbReference type="Rhea" id="RHEA-COMP:12743"/>
        <dbReference type="ChEBI" id="CHEBI:15378"/>
        <dbReference type="ChEBI" id="CHEBI:57287"/>
        <dbReference type="ChEBI" id="CHEBI:57288"/>
        <dbReference type="ChEBI" id="CHEBI:64738"/>
        <dbReference type="ChEBI" id="CHEBI:83690"/>
        <dbReference type="EC" id="2.3.1.257"/>
    </reaction>
</comment>
<name>A0A2D3UUV0_9PEZI</name>
<comment type="similarity">
    <text evidence="3">Belongs to the acetyltransferase family. NAA40 subfamily.</text>
</comment>
<protein>
    <recommendedName>
        <fullName evidence="5">N-alpha-acetyltransferase 40</fullName>
        <ecNumber evidence="4">2.3.1.257</ecNumber>
    </recommendedName>
</protein>
<dbReference type="Gene3D" id="3.40.630.30">
    <property type="match status" value="1"/>
</dbReference>
<accession>A0A2D3UUV0</accession>
<keyword evidence="9" id="KW-0012">Acyltransferase</keyword>
<evidence type="ECO:0000256" key="7">
    <source>
        <dbReference type="ARBA" id="ARBA00022679"/>
    </source>
</evidence>
<dbReference type="GO" id="GO:0005737">
    <property type="term" value="C:cytoplasm"/>
    <property type="evidence" value="ECO:0007669"/>
    <property type="project" value="UniProtKB-SubCell"/>
</dbReference>
<evidence type="ECO:0000256" key="1">
    <source>
        <dbReference type="ARBA" id="ARBA00004123"/>
    </source>
</evidence>
<dbReference type="RefSeq" id="XP_023627270.1">
    <property type="nucleotide sequence ID" value="XM_023771502.1"/>
</dbReference>